<proteinExistence type="predicted"/>
<feature type="compositionally biased region" description="Gly residues" evidence="1">
    <location>
        <begin position="49"/>
        <end position="70"/>
    </location>
</feature>
<name>A0A7D9KZQ8_PARCT</name>
<sequence>MSSYSALDNSSHSISYGGIDIRGINDSNDNDINLDDGSGDDSDGYNGNNDGGDCGNNGNGNNGDDGGDGSNGYNDDENESDGGNGDDKSEDSIGGNCGYVTKSKVHWKSVDGAFTKQRRLHLVKDRDGLDHCPVTGCEHPGFASQRGCRKHVKIKHGWYYYFDEKPNVSIDLFDTSPSAANGTNEKASRTVPGCFTDN</sequence>
<evidence type="ECO:0000256" key="1">
    <source>
        <dbReference type="SAM" id="MobiDB-lite"/>
    </source>
</evidence>
<feature type="compositionally biased region" description="Low complexity" evidence="1">
    <location>
        <begin position="17"/>
        <end position="27"/>
    </location>
</feature>
<protein>
    <submittedName>
        <fullName evidence="2">Uncharacterized protein</fullName>
    </submittedName>
</protein>
<dbReference type="Proteomes" id="UP001152795">
    <property type="component" value="Unassembled WGS sequence"/>
</dbReference>
<reference evidence="2" key="1">
    <citation type="submission" date="2020-04" db="EMBL/GenBank/DDBJ databases">
        <authorList>
            <person name="Alioto T."/>
            <person name="Alioto T."/>
            <person name="Gomez Garrido J."/>
        </authorList>
    </citation>
    <scope>NUCLEOTIDE SEQUENCE</scope>
    <source>
        <strain evidence="2">A484AB</strain>
    </source>
</reference>
<evidence type="ECO:0000313" key="3">
    <source>
        <dbReference type="Proteomes" id="UP001152795"/>
    </source>
</evidence>
<comment type="caution">
    <text evidence="2">The sequence shown here is derived from an EMBL/GenBank/DDBJ whole genome shotgun (WGS) entry which is preliminary data.</text>
</comment>
<accession>A0A7D9KZQ8</accession>
<gene>
    <name evidence="2" type="ORF">PACLA_8A043884</name>
</gene>
<dbReference type="EMBL" id="CACRXK020012658">
    <property type="protein sequence ID" value="CAB4023749.1"/>
    <property type="molecule type" value="Genomic_DNA"/>
</dbReference>
<organism evidence="2 3">
    <name type="scientific">Paramuricea clavata</name>
    <name type="common">Red gorgonian</name>
    <name type="synonym">Violescent sea-whip</name>
    <dbReference type="NCBI Taxonomy" id="317549"/>
    <lineage>
        <taxon>Eukaryota</taxon>
        <taxon>Metazoa</taxon>
        <taxon>Cnidaria</taxon>
        <taxon>Anthozoa</taxon>
        <taxon>Octocorallia</taxon>
        <taxon>Malacalcyonacea</taxon>
        <taxon>Plexauridae</taxon>
        <taxon>Paramuricea</taxon>
    </lineage>
</organism>
<dbReference type="OrthoDB" id="5988007at2759"/>
<feature type="compositionally biased region" description="Polar residues" evidence="1">
    <location>
        <begin position="1"/>
        <end position="14"/>
    </location>
</feature>
<keyword evidence="3" id="KW-1185">Reference proteome</keyword>
<dbReference type="AlphaFoldDB" id="A0A7D9KZQ8"/>
<feature type="compositionally biased region" description="Acidic residues" evidence="1">
    <location>
        <begin position="28"/>
        <end position="43"/>
    </location>
</feature>
<evidence type="ECO:0000313" key="2">
    <source>
        <dbReference type="EMBL" id="CAB4023749.1"/>
    </source>
</evidence>
<feature type="region of interest" description="Disordered" evidence="1">
    <location>
        <begin position="1"/>
        <end position="95"/>
    </location>
</feature>